<proteinExistence type="inferred from homology"/>
<evidence type="ECO:0000256" key="2">
    <source>
        <dbReference type="ARBA" id="ARBA00022737"/>
    </source>
</evidence>
<dbReference type="Pfam" id="PF13041">
    <property type="entry name" value="PPR_2"/>
    <property type="match status" value="1"/>
</dbReference>
<feature type="region of interest" description="Disordered" evidence="6">
    <location>
        <begin position="908"/>
        <end position="939"/>
    </location>
</feature>
<comment type="similarity">
    <text evidence="1">Belongs to the CCM1 family.</text>
</comment>
<dbReference type="PANTHER" id="PTHR47447:SF17">
    <property type="entry name" value="OS12G0638900 PROTEIN"/>
    <property type="match status" value="1"/>
</dbReference>
<comment type="subunit">
    <text evidence="4">Binds to mitochondrial small subunit 15S rRNA.</text>
</comment>
<comment type="caution">
    <text evidence="7">The sequence shown here is derived from an EMBL/GenBank/DDBJ whole genome shotgun (WGS) entry which is preliminary data.</text>
</comment>
<accession>A0ABR3Q6N1</accession>
<dbReference type="PROSITE" id="PS51375">
    <property type="entry name" value="PPR"/>
    <property type="match status" value="4"/>
</dbReference>
<dbReference type="PANTHER" id="PTHR47447">
    <property type="entry name" value="OS03G0856100 PROTEIN"/>
    <property type="match status" value="1"/>
</dbReference>
<feature type="compositionally biased region" description="Basic and acidic residues" evidence="6">
    <location>
        <begin position="102"/>
        <end position="112"/>
    </location>
</feature>
<reference evidence="7 8" key="1">
    <citation type="submission" date="2023-08" db="EMBL/GenBank/DDBJ databases">
        <title>Annotated Genome Sequence of Vanrija albida AlHP1.</title>
        <authorList>
            <person name="Herzog R."/>
        </authorList>
    </citation>
    <scope>NUCLEOTIDE SEQUENCE [LARGE SCALE GENOMIC DNA]</scope>
    <source>
        <strain evidence="7 8">AlHP1</strain>
    </source>
</reference>
<dbReference type="InterPro" id="IPR002885">
    <property type="entry name" value="PPR_rpt"/>
</dbReference>
<feature type="repeat" description="PPR" evidence="5">
    <location>
        <begin position="1322"/>
        <end position="1352"/>
    </location>
</feature>
<feature type="region of interest" description="Disordered" evidence="6">
    <location>
        <begin position="52"/>
        <end position="138"/>
    </location>
</feature>
<keyword evidence="2" id="KW-0677">Repeat</keyword>
<dbReference type="Proteomes" id="UP001565368">
    <property type="component" value="Unassembled WGS sequence"/>
</dbReference>
<feature type="compositionally biased region" description="Basic and acidic residues" evidence="6">
    <location>
        <begin position="123"/>
        <end position="135"/>
    </location>
</feature>
<dbReference type="EMBL" id="JBBXJM010000003">
    <property type="protein sequence ID" value="KAL1410292.1"/>
    <property type="molecule type" value="Genomic_DNA"/>
</dbReference>
<name>A0ABR3Q6N1_9TREE</name>
<evidence type="ECO:0000256" key="3">
    <source>
        <dbReference type="ARBA" id="ARBA00044493"/>
    </source>
</evidence>
<evidence type="ECO:0000256" key="6">
    <source>
        <dbReference type="SAM" id="MobiDB-lite"/>
    </source>
</evidence>
<feature type="repeat" description="PPR" evidence="5">
    <location>
        <begin position="1287"/>
        <end position="1321"/>
    </location>
</feature>
<dbReference type="RefSeq" id="XP_069210236.1">
    <property type="nucleotide sequence ID" value="XM_069352818.1"/>
</dbReference>
<feature type="repeat" description="PPR" evidence="5">
    <location>
        <begin position="1101"/>
        <end position="1135"/>
    </location>
</feature>
<evidence type="ECO:0000256" key="5">
    <source>
        <dbReference type="PROSITE-ProRule" id="PRU00708"/>
    </source>
</evidence>
<dbReference type="Pfam" id="PF01535">
    <property type="entry name" value="PPR"/>
    <property type="match status" value="1"/>
</dbReference>
<evidence type="ECO:0000256" key="4">
    <source>
        <dbReference type="ARBA" id="ARBA00044511"/>
    </source>
</evidence>
<evidence type="ECO:0008006" key="9">
    <source>
        <dbReference type="Google" id="ProtNLM"/>
    </source>
</evidence>
<gene>
    <name evidence="7" type="ORF">Q8F55_004298</name>
</gene>
<evidence type="ECO:0000313" key="8">
    <source>
        <dbReference type="Proteomes" id="UP001565368"/>
    </source>
</evidence>
<dbReference type="NCBIfam" id="TIGR00756">
    <property type="entry name" value="PPR"/>
    <property type="match status" value="3"/>
</dbReference>
<dbReference type="Gene3D" id="1.25.40.10">
    <property type="entry name" value="Tetratricopeptide repeat domain"/>
    <property type="match status" value="3"/>
</dbReference>
<evidence type="ECO:0000313" key="7">
    <source>
        <dbReference type="EMBL" id="KAL1410292.1"/>
    </source>
</evidence>
<feature type="compositionally biased region" description="Gly residues" evidence="6">
    <location>
        <begin position="59"/>
        <end position="78"/>
    </location>
</feature>
<dbReference type="GeneID" id="95985341"/>
<dbReference type="InterPro" id="IPR011990">
    <property type="entry name" value="TPR-like_helical_dom_sf"/>
</dbReference>
<evidence type="ECO:0000256" key="1">
    <source>
        <dbReference type="ARBA" id="ARBA00006192"/>
    </source>
</evidence>
<feature type="repeat" description="PPR" evidence="5">
    <location>
        <begin position="1136"/>
        <end position="1166"/>
    </location>
</feature>
<organism evidence="7 8">
    <name type="scientific">Vanrija albida</name>
    <dbReference type="NCBI Taxonomy" id="181172"/>
    <lineage>
        <taxon>Eukaryota</taxon>
        <taxon>Fungi</taxon>
        <taxon>Dikarya</taxon>
        <taxon>Basidiomycota</taxon>
        <taxon>Agaricomycotina</taxon>
        <taxon>Tremellomycetes</taxon>
        <taxon>Trichosporonales</taxon>
        <taxon>Trichosporonaceae</taxon>
        <taxon>Vanrija</taxon>
    </lineage>
</organism>
<keyword evidence="8" id="KW-1185">Reference proteome</keyword>
<comment type="function">
    <text evidence="3">Regulates mitochondrial small subunit maturation by controlling 15S rRNA 5'-end processing. Localizes to the 5' precursor of the 15S rRNA in a position that is subsequently occupied by mS47 in the mature yeast mtSSU. Uses structure and sequence-specific RNA recognition, binding to a single-stranded region of the precursor and specifically recognizing bases -6 to -1. The exchange of Ccm1 for mS47 is coupled to the irreversible removal of precursor rRNA that is accompanied by conformational changes of the mitoribosomal proteins uS5m and mS26. These conformational changes signal completion of 5'-end rRNA processing through protection of the mature 5'-end of the 15S rRNA and stabilization of mS47. The removal of the 5' precursor together with the dissociation of Ccm1 may be catalyzed by the 5'-3' exoribonuclease Pet127. Involved in the specific removal of group I introns in mitochondrial encoded transcripts.</text>
</comment>
<sequence length="1436" mass="153899">MLNKAATHFRPLLRVGSHTHQPDLFTSNPSLLHHFQNANVGSSLVSQASNAASGASSGAAGGAGRAGYSGASSGGGYTGHARAFLSLPQGPNADASSISSGADEHKDARDRAQLALKQRVNTRNRDRKTEVRSVREQLSARAGSRTVVLREIEPTPVAGEASAKPQSSISYPAWSALPADAAPGGALWLPGAAPSRQLGSRAFSTRARPAVSGSDEIVSRTPTPDASRIAQPNRVLMDLAGLDLSRPNNRTQVRRNSTHSVVRPAEVDAAVLDDLKAGEAADAGQKFFYALKDASKNGDLEEVSRLVEYYRGDRRSGNVDPALAAEFPIPAGYSTANYNMCLSSVLEQRARGQSIAPILDMYNEMLERDVVPNARTYQYVIRALCLREEDVAAASRRWAHGRDWAAFKAEKLGLASEDAAAEKAAADAIAAYQSEDNLASAIKLYNVAATLFRNGIRRDYPAQGDILAAAAASAGLLNAPTAEDIKPVIKAALADPELELDLYVPIFEVFAAGNVELEELNVAWEKFEKNAAGRVRKATESDAKARNRSTPARDAVFQVERDVATAAIRAFVANGDVEKAEQIVNKHLDDKERAARQSRSLVGAIVTALAKQGKVDEALKWTARLDGAILSPPDMYELIEGLAEAGRVAEALPLLSTFAAKLSTDMPGVRLHSFRLLSFAGRAIADARVAKDDAARNSALNSAAELLSYAPANIDAQLVRAHIQLLLAAGRFSDIGPLLNRFSARQSAQHDANLRAALGAVVTSDAPISNVLDAIRGFARLGEPIAAEGDSVPIATLIVDKYIAGRAKAAAVTDLHLAPDAWFRLLESFVALPTADVEAGAADKAIETFLTDLASFRETRYPLPHGFATSPATADFADILVSRFGVERSTELLTAAFGSKAAAFLPTPEATEAPSESTFTLPPTPESSGSPPSALQPPSAHTLHISREVVGYIDKLASFPPKQVTPEFVYETVRNALTQDNAVPTPEAIGRLIAALARAGDEPKARELYSLAQVVLASCISEPVEQAEGWHAVEDAMIAACCFLGHLEQAGMHRARIIDAGMVPSADAYATMIASSRDSTDDALVARELFEESQSLGVVPNLYLYNTIISKLSKARKAEMALELFTQMKAAHIRPSSVTYGAIINACCRVGDAESAATLFEEMSNQPNFKPRVPPFNTMMQFHLQTRPSRERVLYYYDAMRSAGVRPSAHTYKLLLDAYGTLAPIDLPSMDRVFGELCADRYVAVQGTHWASLITAFGIHNSDVTRATAIFDAIPTHPSTRRGTLPEPVVWEALLNVLGQKGSLEALEQLRARMIESGARPTAYVHNVLINGYSRHGAIDKAREVFESMGDSLTGVAAPNNHPALLTSSGHVKPATVTADHDGLVYREPSTYEAMIRAELAAGNREAAEAVLARMEARRYPVAVWMKARAILDEAI</sequence>
<protein>
    <recommendedName>
        <fullName evidence="9">Pentacotripeptide-repeat region of PRORP domain-containing protein</fullName>
    </recommendedName>
</protein>